<keyword evidence="1" id="KW-1133">Transmembrane helix</keyword>
<accession>A0A1Y5PVT1</accession>
<dbReference type="Pfam" id="PF05675">
    <property type="entry name" value="DUF817"/>
    <property type="match status" value="1"/>
</dbReference>
<feature type="transmembrane region" description="Helical" evidence="1">
    <location>
        <begin position="47"/>
        <end position="66"/>
    </location>
</feature>
<dbReference type="AlphaFoldDB" id="A0A1Y5PVT1"/>
<dbReference type="InterPro" id="IPR008535">
    <property type="entry name" value="DUF817"/>
</dbReference>
<dbReference type="RefSeq" id="WP_295323264.1">
    <property type="nucleotide sequence ID" value="NZ_LT598653.1"/>
</dbReference>
<dbReference type="KEGG" id="sphu:SPPYR_0477"/>
<organism evidence="2">
    <name type="scientific">uncultured Sphingopyxis sp</name>
    <dbReference type="NCBI Taxonomy" id="310581"/>
    <lineage>
        <taxon>Bacteria</taxon>
        <taxon>Pseudomonadati</taxon>
        <taxon>Pseudomonadota</taxon>
        <taxon>Alphaproteobacteria</taxon>
        <taxon>Sphingomonadales</taxon>
        <taxon>Sphingomonadaceae</taxon>
        <taxon>Sphingopyxis</taxon>
        <taxon>environmental samples</taxon>
    </lineage>
</organism>
<name>A0A1Y5PVT1_9SPHN</name>
<feature type="transmembrane region" description="Helical" evidence="1">
    <location>
        <begin position="99"/>
        <end position="116"/>
    </location>
</feature>
<feature type="transmembrane region" description="Helical" evidence="1">
    <location>
        <begin position="72"/>
        <end position="92"/>
    </location>
</feature>
<evidence type="ECO:0000256" key="1">
    <source>
        <dbReference type="SAM" id="Phobius"/>
    </source>
</evidence>
<feature type="transmembrane region" description="Helical" evidence="1">
    <location>
        <begin position="222"/>
        <end position="242"/>
    </location>
</feature>
<feature type="transmembrane region" description="Helical" evidence="1">
    <location>
        <begin position="128"/>
        <end position="152"/>
    </location>
</feature>
<proteinExistence type="predicted"/>
<gene>
    <name evidence="2" type="ORF">SPPYR_0477</name>
</gene>
<evidence type="ECO:0000313" key="2">
    <source>
        <dbReference type="EMBL" id="SBV31597.1"/>
    </source>
</evidence>
<keyword evidence="1" id="KW-0472">Membrane</keyword>
<dbReference type="EMBL" id="LT598653">
    <property type="protein sequence ID" value="SBV31597.1"/>
    <property type="molecule type" value="Genomic_DNA"/>
</dbReference>
<evidence type="ECO:0008006" key="3">
    <source>
        <dbReference type="Google" id="ProtNLM"/>
    </source>
</evidence>
<dbReference type="PIRSF" id="PIRSF009141">
    <property type="entry name" value="UCP009141"/>
    <property type="match status" value="1"/>
</dbReference>
<keyword evidence="1" id="KW-0812">Transmembrane</keyword>
<reference evidence="2" key="1">
    <citation type="submission" date="2016-03" db="EMBL/GenBank/DDBJ databases">
        <authorList>
            <person name="Ploux O."/>
        </authorList>
    </citation>
    <scope>NUCLEOTIDE SEQUENCE</scope>
    <source>
        <strain evidence="2">UC10</strain>
    </source>
</reference>
<protein>
    <recommendedName>
        <fullName evidence="3">Integral membrane protein</fullName>
    </recommendedName>
</protein>
<feature type="transmembrane region" description="Helical" evidence="1">
    <location>
        <begin position="191"/>
        <end position="210"/>
    </location>
</feature>
<sequence>MSEAEANGTRGHSRFHAVRARLEAMAVEPGPRGWFLEFLVFGFKQGWACLFGGLMLALLLSTHLFWPESAPLHRYDAITIGAVLIQLGMLSFRLETPKEALVILIFHIVGTVMELFKTAAGSWQYPEASLLHIGAVPLFSGFMYAAVGSYIARVWRIFDFRYTGYPPVWTSYALAAAIYVNFFAHHWVYDIRWFLFAATALLFWRCQVWFRPLHVHRRMPLLVGWGLVALFIWFAENIGTFARAWTYPSQNGGWHMVGVEKLGSWYLLMIISFVLVSLVQRPKAPDAAGQPSPPHRRGPL</sequence>
<feature type="transmembrane region" description="Helical" evidence="1">
    <location>
        <begin position="262"/>
        <end position="279"/>
    </location>
</feature>
<feature type="transmembrane region" description="Helical" evidence="1">
    <location>
        <begin position="164"/>
        <end position="185"/>
    </location>
</feature>